<evidence type="ECO:0000313" key="2">
    <source>
        <dbReference type="EMBL" id="KAJ1203591.1"/>
    </source>
</evidence>
<reference evidence="2" key="1">
    <citation type="journal article" date="2022" name="bioRxiv">
        <title>Sequencing and chromosome-scale assembly of the giantPleurodeles waltlgenome.</title>
        <authorList>
            <person name="Brown T."/>
            <person name="Elewa A."/>
            <person name="Iarovenko S."/>
            <person name="Subramanian E."/>
            <person name="Araus A.J."/>
            <person name="Petzold A."/>
            <person name="Susuki M."/>
            <person name="Suzuki K.-i.T."/>
            <person name="Hayashi T."/>
            <person name="Toyoda A."/>
            <person name="Oliveira C."/>
            <person name="Osipova E."/>
            <person name="Leigh N.D."/>
            <person name="Simon A."/>
            <person name="Yun M.H."/>
        </authorList>
    </citation>
    <scope>NUCLEOTIDE SEQUENCE</scope>
    <source>
        <strain evidence="2">20211129_DDA</strain>
        <tissue evidence="2">Liver</tissue>
    </source>
</reference>
<accession>A0AAV7VTF8</accession>
<evidence type="ECO:0000313" key="3">
    <source>
        <dbReference type="Proteomes" id="UP001066276"/>
    </source>
</evidence>
<sequence length="70" mass="8530">MERRGNTQQETRLRQQAPRSPRPRCRLRSPGLWRRYIVDDLERCKAFDYLIWDYLFEVLKKFDLGLTSPS</sequence>
<comment type="caution">
    <text evidence="2">The sequence shown here is derived from an EMBL/GenBank/DDBJ whole genome shotgun (WGS) entry which is preliminary data.</text>
</comment>
<feature type="compositionally biased region" description="Polar residues" evidence="1">
    <location>
        <begin position="1"/>
        <end position="10"/>
    </location>
</feature>
<dbReference type="Proteomes" id="UP001066276">
    <property type="component" value="Chromosome 2_1"/>
</dbReference>
<dbReference type="AlphaFoldDB" id="A0AAV7VTF8"/>
<protein>
    <submittedName>
        <fullName evidence="2">Uncharacterized protein</fullName>
    </submittedName>
</protein>
<keyword evidence="3" id="KW-1185">Reference proteome</keyword>
<feature type="region of interest" description="Disordered" evidence="1">
    <location>
        <begin position="1"/>
        <end position="24"/>
    </location>
</feature>
<organism evidence="2 3">
    <name type="scientific">Pleurodeles waltl</name>
    <name type="common">Iberian ribbed newt</name>
    <dbReference type="NCBI Taxonomy" id="8319"/>
    <lineage>
        <taxon>Eukaryota</taxon>
        <taxon>Metazoa</taxon>
        <taxon>Chordata</taxon>
        <taxon>Craniata</taxon>
        <taxon>Vertebrata</taxon>
        <taxon>Euteleostomi</taxon>
        <taxon>Amphibia</taxon>
        <taxon>Batrachia</taxon>
        <taxon>Caudata</taxon>
        <taxon>Salamandroidea</taxon>
        <taxon>Salamandridae</taxon>
        <taxon>Pleurodelinae</taxon>
        <taxon>Pleurodeles</taxon>
    </lineage>
</organism>
<gene>
    <name evidence="2" type="ORF">NDU88_007376</name>
</gene>
<evidence type="ECO:0000256" key="1">
    <source>
        <dbReference type="SAM" id="MobiDB-lite"/>
    </source>
</evidence>
<dbReference type="EMBL" id="JANPWB010000003">
    <property type="protein sequence ID" value="KAJ1203591.1"/>
    <property type="molecule type" value="Genomic_DNA"/>
</dbReference>
<proteinExistence type="predicted"/>
<name>A0AAV7VTF8_PLEWA</name>